<feature type="transmembrane region" description="Helical" evidence="9">
    <location>
        <begin position="236"/>
        <end position="258"/>
    </location>
</feature>
<evidence type="ECO:0000256" key="2">
    <source>
        <dbReference type="ARBA" id="ARBA00022448"/>
    </source>
</evidence>
<feature type="transmembrane region" description="Helical" evidence="9">
    <location>
        <begin position="333"/>
        <end position="351"/>
    </location>
</feature>
<evidence type="ECO:0000256" key="4">
    <source>
        <dbReference type="ARBA" id="ARBA00022692"/>
    </source>
</evidence>
<proteinExistence type="inferred from homology"/>
<feature type="transmembrane region" description="Helical" evidence="9">
    <location>
        <begin position="156"/>
        <end position="179"/>
    </location>
</feature>
<comment type="caution">
    <text evidence="10">The sequence shown here is derived from an EMBL/GenBank/DDBJ whole genome shotgun (WGS) entry which is preliminary data.</text>
</comment>
<comment type="subcellular location">
    <subcellularLocation>
        <location evidence="1">Cell membrane</location>
        <topology evidence="1">Multi-pass membrane protein</topology>
    </subcellularLocation>
</comment>
<feature type="transmembrane region" description="Helical" evidence="9">
    <location>
        <begin position="279"/>
        <end position="302"/>
    </location>
</feature>
<keyword evidence="5" id="KW-0029">Amino-acid transport</keyword>
<keyword evidence="2" id="KW-0813">Transport</keyword>
<dbReference type="GO" id="GO:0006865">
    <property type="term" value="P:amino acid transport"/>
    <property type="evidence" value="ECO:0007669"/>
    <property type="project" value="UniProtKB-KW"/>
</dbReference>
<evidence type="ECO:0000256" key="3">
    <source>
        <dbReference type="ARBA" id="ARBA00022475"/>
    </source>
</evidence>
<evidence type="ECO:0000256" key="6">
    <source>
        <dbReference type="ARBA" id="ARBA00022989"/>
    </source>
</evidence>
<dbReference type="CDD" id="cd06582">
    <property type="entry name" value="TM_PBP1_LivH_like"/>
    <property type="match status" value="1"/>
</dbReference>
<name>A0A6N9YG41_9ACTN</name>
<feature type="transmembrane region" description="Helical" evidence="9">
    <location>
        <begin position="363"/>
        <end position="392"/>
    </location>
</feature>
<sequence>MAIGVVPRVARTLALVLAGLFVAVLAGAAFAPLAQASGSTESIRGTLEERTADDERIPVPGVRIAIEGEGFEGEGVTDENGDWLVELPGPGSYTAALDESTLPDEVVLRDAEDNPWSGEVRTGRSQVVRFNLGEGVARSASTLDRILERGSVGLRFGLLLALAAVGLSLIFGTTGLTNFAHAEQVTLGGLLGYTFAAGMGVPLVLAAVMVLIAGALFGWTQDAALWKPLRRRGTGIIPMMIVTIGLSLFARSVVQAFYGSSPRSFPHRSPVVDLGPTRLTVYDYVTMGVAAALLVAVAYVLLRTRWGKATRAVSDNPALAAASGINVDAVVRGVWTVGAALAALGGMFLGLSQQVSAQMGVNMLLLMFAAVVLGGLGTAFGAMAGALIVGVFIEVSTIVIPTEIKNVGALAILILILLVRPQGMLGRRERVG</sequence>
<dbReference type="AlphaFoldDB" id="A0A6N9YG41"/>
<dbReference type="EMBL" id="JAAGOB010000001">
    <property type="protein sequence ID" value="NED93878.1"/>
    <property type="molecule type" value="Genomic_DNA"/>
</dbReference>
<accession>A0A6N9YG41</accession>
<feature type="transmembrane region" description="Helical" evidence="9">
    <location>
        <begin position="398"/>
        <end position="419"/>
    </location>
</feature>
<feature type="transmembrane region" description="Helical" evidence="9">
    <location>
        <begin position="191"/>
        <end position="216"/>
    </location>
</feature>
<evidence type="ECO:0000313" key="10">
    <source>
        <dbReference type="EMBL" id="NED93878.1"/>
    </source>
</evidence>
<dbReference type="InterPro" id="IPR052157">
    <property type="entry name" value="BCAA_transport_permease"/>
</dbReference>
<evidence type="ECO:0000256" key="9">
    <source>
        <dbReference type="SAM" id="Phobius"/>
    </source>
</evidence>
<keyword evidence="4 9" id="KW-0812">Transmembrane</keyword>
<dbReference type="Proteomes" id="UP000469185">
    <property type="component" value="Unassembled WGS sequence"/>
</dbReference>
<dbReference type="GO" id="GO:0005886">
    <property type="term" value="C:plasma membrane"/>
    <property type="evidence" value="ECO:0007669"/>
    <property type="project" value="UniProtKB-SubCell"/>
</dbReference>
<evidence type="ECO:0000256" key="1">
    <source>
        <dbReference type="ARBA" id="ARBA00004651"/>
    </source>
</evidence>
<gene>
    <name evidence="10" type="ORF">G1H11_00940</name>
</gene>
<reference evidence="10 11" key="1">
    <citation type="submission" date="2020-02" db="EMBL/GenBank/DDBJ databases">
        <authorList>
            <person name="Li X.-J."/>
            <person name="Feng X.-M."/>
        </authorList>
    </citation>
    <scope>NUCLEOTIDE SEQUENCE [LARGE SCALE GENOMIC DNA]</scope>
    <source>
        <strain evidence="10 11">CGMCC 4.7225</strain>
    </source>
</reference>
<evidence type="ECO:0000256" key="8">
    <source>
        <dbReference type="ARBA" id="ARBA00037998"/>
    </source>
</evidence>
<dbReference type="RefSeq" id="WP_163815168.1">
    <property type="nucleotide sequence ID" value="NZ_JAAGOB010000001.1"/>
</dbReference>
<keyword evidence="11" id="KW-1185">Reference proteome</keyword>
<dbReference type="Pfam" id="PF02653">
    <property type="entry name" value="BPD_transp_2"/>
    <property type="match status" value="1"/>
</dbReference>
<keyword evidence="6 9" id="KW-1133">Transmembrane helix</keyword>
<dbReference type="PANTHER" id="PTHR11795:SF445">
    <property type="entry name" value="AMINO ACID ABC TRANSPORTER PERMEASE PROTEIN"/>
    <property type="match status" value="1"/>
</dbReference>
<dbReference type="PANTHER" id="PTHR11795">
    <property type="entry name" value="BRANCHED-CHAIN AMINO ACID TRANSPORT SYSTEM PERMEASE PROTEIN LIVH"/>
    <property type="match status" value="1"/>
</dbReference>
<comment type="similarity">
    <text evidence="8">Belongs to the binding-protein-dependent transport system permease family. LivHM subfamily.</text>
</comment>
<dbReference type="GO" id="GO:0022857">
    <property type="term" value="F:transmembrane transporter activity"/>
    <property type="evidence" value="ECO:0007669"/>
    <property type="project" value="InterPro"/>
</dbReference>
<dbReference type="InterPro" id="IPR001851">
    <property type="entry name" value="ABC_transp_permease"/>
</dbReference>
<evidence type="ECO:0000256" key="7">
    <source>
        <dbReference type="ARBA" id="ARBA00023136"/>
    </source>
</evidence>
<evidence type="ECO:0000256" key="5">
    <source>
        <dbReference type="ARBA" id="ARBA00022970"/>
    </source>
</evidence>
<evidence type="ECO:0000313" key="11">
    <source>
        <dbReference type="Proteomes" id="UP000469185"/>
    </source>
</evidence>
<organism evidence="10 11">
    <name type="scientific">Phytoactinopolyspora alkaliphila</name>
    <dbReference type="NCBI Taxonomy" id="1783498"/>
    <lineage>
        <taxon>Bacteria</taxon>
        <taxon>Bacillati</taxon>
        <taxon>Actinomycetota</taxon>
        <taxon>Actinomycetes</taxon>
        <taxon>Jiangellales</taxon>
        <taxon>Jiangellaceae</taxon>
        <taxon>Phytoactinopolyspora</taxon>
    </lineage>
</organism>
<protein>
    <submittedName>
        <fullName evidence="10">Branched-chain amino acid ABC transporter permease</fullName>
    </submittedName>
</protein>
<keyword evidence="3" id="KW-1003">Cell membrane</keyword>
<keyword evidence="7 9" id="KW-0472">Membrane</keyword>